<keyword evidence="2" id="KW-1185">Reference proteome</keyword>
<sequence length="111" mass="12174">MRRKAVAVIALVVLAVAAPITAWSVFWENTISSARCTVTEVVDIHARYTPKFEVETTECGTLFLSGGNGASDQWVTEQAQALTPSAGYDFVLKGWSWWTYQRSSVSIASAR</sequence>
<dbReference type="Proteomes" id="UP000464597">
    <property type="component" value="Chromosome"/>
</dbReference>
<protein>
    <submittedName>
        <fullName evidence="1">Uncharacterized protein</fullName>
    </submittedName>
</protein>
<dbReference type="EMBL" id="CP047180">
    <property type="protein sequence ID" value="QHC62795.1"/>
    <property type="molecule type" value="Genomic_DNA"/>
</dbReference>
<gene>
    <name evidence="1" type="ORF">GSU69_08945</name>
</gene>
<dbReference type="RefSeq" id="WP_159422724.1">
    <property type="nucleotide sequence ID" value="NZ_CP047180.1"/>
</dbReference>
<name>A0ABX6GZG1_9MICO</name>
<organism evidence="1 2">
    <name type="scientific">Rathayibacter festucae</name>
    <dbReference type="NCBI Taxonomy" id="110937"/>
    <lineage>
        <taxon>Bacteria</taxon>
        <taxon>Bacillati</taxon>
        <taxon>Actinomycetota</taxon>
        <taxon>Actinomycetes</taxon>
        <taxon>Micrococcales</taxon>
        <taxon>Microbacteriaceae</taxon>
        <taxon>Rathayibacter</taxon>
    </lineage>
</organism>
<accession>A0ABX6GZG1</accession>
<evidence type="ECO:0000313" key="2">
    <source>
        <dbReference type="Proteomes" id="UP000464597"/>
    </source>
</evidence>
<reference evidence="2" key="1">
    <citation type="submission" date="2019-12" db="EMBL/GenBank/DDBJ databases">
        <title>Complete and draft genome sequences of new strains and members of some known species of the genus Rathayibacter isolated from plants.</title>
        <authorList>
            <person name="Tarlachkov S.V."/>
            <person name="Starodumova I.P."/>
            <person name="Dorofeeva L.V."/>
            <person name="Prisyazhnaya N.V."/>
            <person name="Leyn S."/>
            <person name="Zlamal J."/>
            <person name="Elan M."/>
            <person name="Osterman A.L."/>
            <person name="Nadler S."/>
            <person name="Subbotin S.A."/>
            <person name="Evtushenko L.I."/>
        </authorList>
    </citation>
    <scope>NUCLEOTIDE SEQUENCE [LARGE SCALE GENOMIC DNA]</scope>
    <source>
        <strain evidence="2">VKM Ac-2802</strain>
    </source>
</reference>
<proteinExistence type="predicted"/>
<evidence type="ECO:0000313" key="1">
    <source>
        <dbReference type="EMBL" id="QHC62795.1"/>
    </source>
</evidence>